<evidence type="ECO:0000256" key="1">
    <source>
        <dbReference type="SAM" id="Coils"/>
    </source>
</evidence>
<name>C1DX42_SULAA</name>
<sequence length="346" mass="39574">MKSSLALERFLLSKPIGKDIPLTVGETVKAKVVDILSSGAVVLSLKDSYLTVNSKVNLEKGHELLLKVLPPKDNKLQLELISLNGKPLKTPEVKIDAFYSDLIENFETLKNLPEELKTQIVKNLLESSQISIENSKFDKTPEINTAFVKNSIENSGTFYENKVYNFFKVITDLQENIKEESLKSILKDLNTQNYKEKINELKEKIEDNATLHKLQQLENVIDSIKEDLKFTTQDPKTLEAVKNLQIASFLGNAVYGIFNFNLPNVKFGYFEIKKSKVNDEDVFYFKGSLDFDDGKVDFLVARFKDGYFISIRPENEELKEKLKIYKNDLFKSLNQQGVKVVSFDVY</sequence>
<dbReference type="KEGG" id="saf:SULAZ_1722"/>
<accession>C1DX42</accession>
<dbReference type="EMBL" id="CP001229">
    <property type="protein sequence ID" value="ACN98117.1"/>
    <property type="molecule type" value="Genomic_DNA"/>
</dbReference>
<evidence type="ECO:0000313" key="3">
    <source>
        <dbReference type="Proteomes" id="UP000001369"/>
    </source>
</evidence>
<organism evidence="2 3">
    <name type="scientific">Sulfurihydrogenibium azorense (strain DSM 15241 / OCM 825 / Az-Fu1)</name>
    <dbReference type="NCBI Taxonomy" id="204536"/>
    <lineage>
        <taxon>Bacteria</taxon>
        <taxon>Pseudomonadati</taxon>
        <taxon>Aquificota</taxon>
        <taxon>Aquificia</taxon>
        <taxon>Aquificales</taxon>
        <taxon>Hydrogenothermaceae</taxon>
        <taxon>Sulfurihydrogenibium</taxon>
    </lineage>
</organism>
<dbReference type="AlphaFoldDB" id="C1DX42"/>
<feature type="coiled-coil region" evidence="1">
    <location>
        <begin position="191"/>
        <end position="234"/>
    </location>
</feature>
<dbReference type="STRING" id="204536.SULAZ_1722"/>
<keyword evidence="3" id="KW-1185">Reference proteome</keyword>
<dbReference type="Proteomes" id="UP000001369">
    <property type="component" value="Chromosome"/>
</dbReference>
<dbReference type="HOGENOM" id="CLU_801489_0_0_0"/>
<gene>
    <name evidence="2" type="ordered locus">SULAZ_1722</name>
</gene>
<reference evidence="2 3" key="1">
    <citation type="journal article" date="2009" name="J. Bacteriol.">
        <title>Complete and draft genome sequences of six members of the Aquificales.</title>
        <authorList>
            <person name="Reysenbach A.L."/>
            <person name="Hamamura N."/>
            <person name="Podar M."/>
            <person name="Griffiths E."/>
            <person name="Ferreira S."/>
            <person name="Hochstein R."/>
            <person name="Heidelberg J."/>
            <person name="Johnson J."/>
            <person name="Mead D."/>
            <person name="Pohorille A."/>
            <person name="Sarmiento M."/>
            <person name="Schweighofer K."/>
            <person name="Seshadri R."/>
            <person name="Voytek M.A."/>
        </authorList>
    </citation>
    <scope>NUCLEOTIDE SEQUENCE [LARGE SCALE GENOMIC DNA]</scope>
    <source>
        <strain evidence="3">Az-Fu1 / DSM 15241 / OCM 825</strain>
    </source>
</reference>
<proteinExistence type="predicted"/>
<keyword evidence="1" id="KW-0175">Coiled coil</keyword>
<evidence type="ECO:0000313" key="2">
    <source>
        <dbReference type="EMBL" id="ACN98117.1"/>
    </source>
</evidence>
<protein>
    <submittedName>
        <fullName evidence="2">Putative viral A-type inclusion protein</fullName>
    </submittedName>
</protein>